<dbReference type="RefSeq" id="WP_118019310.1">
    <property type="nucleotide sequence ID" value="NZ_QRZM01000010.1"/>
</dbReference>
<gene>
    <name evidence="3" type="ORF">DWW02_21465</name>
</gene>
<sequence>MAADGSLKFDTKINVEGFEEGISTLSKAMDRLTGAVNRLSSNILSRFNGAGQAITKTAQSAGEASDAVESIGESADGSLKDVKRLQEQMDAIRVQAMEAADTEPVEAVAVSTNPESLNYDPKAMAAVFGEEAAEIHNYAEAVEQYGEQGAAALNKMDLEAQELKQQIEQLRVQDIEAVETTPIEAYAVPNSAESMGYDPKAMAAVFGEAAAEIHNWSEAVQEYGSQAGAALNGDEIGQEADVANEKIVELSKRLQELKERQKELQSEGIGLGHVEYDSNAAEIAQINSVLKDYQKSLTDTGREARKFSKTTQSAFLKAASVVGNFAKSIGRGLANKAKQAVSSLKGLGKSSNNVSKSILKLSNMFKLMLIRMAMRAAIQGVREGMQNLVQYSDRANQSMSGLMTNMTYLKNSFAAAFAPILSYVAPVLNTLINLLATAVGYINQFFSALGGGSTYIRAKKANEDYAASLKKTGGAASKAGKDVKKALAPFDDLVQIQQQGADASGGGGGGASPSDMFETVGIDKGISDFANKLKEMFAAGDWEGIGKLIGEKINEAVQKFTEFISWDNVGAQITAFITAFTTMFNSLVATIDWYAIGIMFGTGINTLANTLYLLLTQIDWLMLGNALSLSLMGMVDTVDWNLVGATIGAYFQAQISGLLGFIIGTDWRAIGAALATCLMGIAGAIDWGQFGYLMAAGLNGAFALLLEFASTFDWTEFGNNVATGISTFFQTFQWAQAGEALSTFVIGILDFLITAVQQTDWASFVQGIVDCIEAVDWIGLAGKIYTLLYSALGVAFGALANFIGTLIADGFAKAKDYFNGKIEECGGDVWEGMLKGIVDAAKGVVSWIKTNVVDPFINGVKAGFGIHSPSTVMAGMGQYLWEGFCEGVKEFFSDPGAFIKANITDPFVNGIKSLLGIHSPSTVLAGIGSNTVAGFNQGVTNEQAASQSVIQSWASGVASWFSNKFGISQGDSAESKQWATSILSGFNKSVSKNYTKSQAVMQTWAENVRNWFVGVDEIQGVNELSWTKFADLIIQAFKVKIEGSHTETQAPMEAWAKNVREWFWGGSNPEGTGGMYSAFYNMARRINEGFANGISDFAYMAKNAIRQWAREAMEAAEEEFDINSPSKEFYSIAEYVVRGFNDGISAMAASSRNTVQKWLDGVLDVFDGVNVQLPIGINIPNAASYLPRMASGTIVPPRAGEMSSSMRNMAGYGQEEAMGYLIGKMDEMISRLQAEGNKPVQIVLNLTGNLAALARVLKPELDKEAARKGVSLVIVGG</sequence>
<feature type="coiled-coil region" evidence="1">
    <location>
        <begin position="153"/>
        <end position="180"/>
    </location>
</feature>
<dbReference type="EMBL" id="QRZM01000010">
    <property type="protein sequence ID" value="RGV73412.1"/>
    <property type="molecule type" value="Genomic_DNA"/>
</dbReference>
<dbReference type="AlphaFoldDB" id="A0A412Z0H5"/>
<keyword evidence="1" id="KW-0175">Coiled coil</keyword>
<protein>
    <submittedName>
        <fullName evidence="3">Uncharacterized protein</fullName>
    </submittedName>
</protein>
<evidence type="ECO:0000256" key="1">
    <source>
        <dbReference type="SAM" id="Coils"/>
    </source>
</evidence>
<feature type="transmembrane region" description="Helical" evidence="2">
    <location>
        <begin position="787"/>
        <end position="808"/>
    </location>
</feature>
<organism evidence="3 4">
    <name type="scientific">Enterocloster bolteae</name>
    <dbReference type="NCBI Taxonomy" id="208479"/>
    <lineage>
        <taxon>Bacteria</taxon>
        <taxon>Bacillati</taxon>
        <taxon>Bacillota</taxon>
        <taxon>Clostridia</taxon>
        <taxon>Lachnospirales</taxon>
        <taxon>Lachnospiraceae</taxon>
        <taxon>Enterocloster</taxon>
    </lineage>
</organism>
<comment type="caution">
    <text evidence="3">The sequence shown here is derived from an EMBL/GenBank/DDBJ whole genome shotgun (WGS) entry which is preliminary data.</text>
</comment>
<feature type="coiled-coil region" evidence="1">
    <location>
        <begin position="240"/>
        <end position="267"/>
    </location>
</feature>
<evidence type="ECO:0000313" key="4">
    <source>
        <dbReference type="Proteomes" id="UP000284543"/>
    </source>
</evidence>
<evidence type="ECO:0000313" key="3">
    <source>
        <dbReference type="EMBL" id="RGV73412.1"/>
    </source>
</evidence>
<feature type="transmembrane region" description="Helical" evidence="2">
    <location>
        <begin position="593"/>
        <end position="615"/>
    </location>
</feature>
<keyword evidence="2" id="KW-0812">Transmembrane</keyword>
<reference evidence="3 4" key="1">
    <citation type="submission" date="2018-08" db="EMBL/GenBank/DDBJ databases">
        <title>A genome reference for cultivated species of the human gut microbiota.</title>
        <authorList>
            <person name="Zou Y."/>
            <person name="Xue W."/>
            <person name="Luo G."/>
        </authorList>
    </citation>
    <scope>NUCLEOTIDE SEQUENCE [LARGE SCALE GENOMIC DNA]</scope>
    <source>
        <strain evidence="3 4">AF14-18</strain>
    </source>
</reference>
<evidence type="ECO:0000256" key="2">
    <source>
        <dbReference type="SAM" id="Phobius"/>
    </source>
</evidence>
<proteinExistence type="predicted"/>
<keyword evidence="2" id="KW-1133">Transmembrane helix</keyword>
<name>A0A412Z0H5_9FIRM</name>
<keyword evidence="2" id="KW-0472">Membrane</keyword>
<accession>A0A412Z0H5</accession>
<dbReference type="Proteomes" id="UP000284543">
    <property type="component" value="Unassembled WGS sequence"/>
</dbReference>